<evidence type="ECO:0000313" key="1">
    <source>
        <dbReference type="EMBL" id="CAH2257723.1"/>
    </source>
</evidence>
<proteinExistence type="predicted"/>
<gene>
    <name evidence="1" type="primary">jg17125</name>
    <name evidence="1" type="ORF">PAEG_LOCUS23209</name>
</gene>
<organism evidence="1 2">
    <name type="scientific">Pararge aegeria aegeria</name>
    <dbReference type="NCBI Taxonomy" id="348720"/>
    <lineage>
        <taxon>Eukaryota</taxon>
        <taxon>Metazoa</taxon>
        <taxon>Ecdysozoa</taxon>
        <taxon>Arthropoda</taxon>
        <taxon>Hexapoda</taxon>
        <taxon>Insecta</taxon>
        <taxon>Pterygota</taxon>
        <taxon>Neoptera</taxon>
        <taxon>Endopterygota</taxon>
        <taxon>Lepidoptera</taxon>
        <taxon>Glossata</taxon>
        <taxon>Ditrysia</taxon>
        <taxon>Papilionoidea</taxon>
        <taxon>Nymphalidae</taxon>
        <taxon>Satyrinae</taxon>
        <taxon>Satyrini</taxon>
        <taxon>Parargina</taxon>
        <taxon>Pararge</taxon>
    </lineage>
</organism>
<name>A0A8S4SHM1_9NEOP</name>
<dbReference type="EMBL" id="CAKXAJ010026129">
    <property type="protein sequence ID" value="CAH2257723.1"/>
    <property type="molecule type" value="Genomic_DNA"/>
</dbReference>
<protein>
    <submittedName>
        <fullName evidence="1">Jg17125 protein</fullName>
    </submittedName>
</protein>
<evidence type="ECO:0000313" key="2">
    <source>
        <dbReference type="Proteomes" id="UP000838756"/>
    </source>
</evidence>
<keyword evidence="2" id="KW-1185">Reference proteome</keyword>
<comment type="caution">
    <text evidence="1">The sequence shown here is derived from an EMBL/GenBank/DDBJ whole genome shotgun (WGS) entry which is preliminary data.</text>
</comment>
<dbReference type="AlphaFoldDB" id="A0A8S4SHM1"/>
<sequence>MVERRWFNQIEYLLSTLSEMYLVEYSQTGNLAPVFKALKSTDYKVVANESPRTMLQRKASSCYLAEPSHKWLQYSCSTPWTTELELGTGLEAVPA</sequence>
<reference evidence="1" key="1">
    <citation type="submission" date="2022-03" db="EMBL/GenBank/DDBJ databases">
        <authorList>
            <person name="Lindestad O."/>
        </authorList>
    </citation>
    <scope>NUCLEOTIDE SEQUENCE</scope>
</reference>
<accession>A0A8S4SHM1</accession>
<dbReference type="Proteomes" id="UP000838756">
    <property type="component" value="Unassembled WGS sequence"/>
</dbReference>